<keyword evidence="7" id="KW-0472">Membrane</keyword>
<dbReference type="RefSeq" id="XP_018697145.1">
    <property type="nucleotide sequence ID" value="XM_018834521.1"/>
</dbReference>
<keyword evidence="4" id="KW-0804">Transcription</keyword>
<dbReference type="GO" id="GO:0006351">
    <property type="term" value="P:DNA-templated transcription"/>
    <property type="evidence" value="ECO:0007669"/>
    <property type="project" value="InterPro"/>
</dbReference>
<dbReference type="AlphaFoldDB" id="A0A178ZVG3"/>
<feature type="region of interest" description="Disordered" evidence="6">
    <location>
        <begin position="1"/>
        <end position="24"/>
    </location>
</feature>
<gene>
    <name evidence="9" type="ORF">AYL99_03005</name>
</gene>
<keyword evidence="7" id="KW-1133">Transmembrane helix</keyword>
<dbReference type="GO" id="GO:0003677">
    <property type="term" value="F:DNA binding"/>
    <property type="evidence" value="ECO:0007669"/>
    <property type="project" value="UniProtKB-KW"/>
</dbReference>
<evidence type="ECO:0000256" key="7">
    <source>
        <dbReference type="SAM" id="Phobius"/>
    </source>
</evidence>
<dbReference type="OrthoDB" id="39175at2759"/>
<feature type="domain" description="Xylanolytic transcriptional activator regulatory" evidence="8">
    <location>
        <begin position="137"/>
        <end position="212"/>
    </location>
</feature>
<evidence type="ECO:0000256" key="4">
    <source>
        <dbReference type="ARBA" id="ARBA00023163"/>
    </source>
</evidence>
<keyword evidence="3" id="KW-0238">DNA-binding</keyword>
<evidence type="ECO:0000256" key="1">
    <source>
        <dbReference type="ARBA" id="ARBA00022833"/>
    </source>
</evidence>
<accession>A0A178ZVG3</accession>
<evidence type="ECO:0000256" key="2">
    <source>
        <dbReference type="ARBA" id="ARBA00023015"/>
    </source>
</evidence>
<evidence type="ECO:0000256" key="6">
    <source>
        <dbReference type="SAM" id="MobiDB-lite"/>
    </source>
</evidence>
<reference evidence="9 10" key="1">
    <citation type="submission" date="2016-04" db="EMBL/GenBank/DDBJ databases">
        <title>Draft genome of Fonsecaea erecta CBS 125763.</title>
        <authorList>
            <person name="Weiss V.A."/>
            <person name="Vicente V.A."/>
            <person name="Raittz R.T."/>
            <person name="Moreno L.F."/>
            <person name="De Souza E.M."/>
            <person name="Pedrosa F.O."/>
            <person name="Steffens M.B."/>
            <person name="Faoro H."/>
            <person name="Tadra-Sfeir M.Z."/>
            <person name="Najafzadeh M.J."/>
            <person name="Felipe M.S."/>
            <person name="Teixeira M."/>
            <person name="Sun J."/>
            <person name="Xi L."/>
            <person name="Gomes R."/>
            <person name="De Azevedo C.M."/>
            <person name="Salgado C.G."/>
            <person name="Da Silva M.B."/>
            <person name="Nascimento M.F."/>
            <person name="Queiroz-Telles F."/>
            <person name="Attili D.S."/>
            <person name="Gorbushina A."/>
        </authorList>
    </citation>
    <scope>NUCLEOTIDE SEQUENCE [LARGE SCALE GENOMIC DNA]</scope>
    <source>
        <strain evidence="9 10">CBS 125763</strain>
    </source>
</reference>
<evidence type="ECO:0000256" key="5">
    <source>
        <dbReference type="ARBA" id="ARBA00023242"/>
    </source>
</evidence>
<name>A0A178ZVG3_9EURO</name>
<proteinExistence type="predicted"/>
<feature type="transmembrane region" description="Helical" evidence="7">
    <location>
        <begin position="327"/>
        <end position="352"/>
    </location>
</feature>
<dbReference type="PANTHER" id="PTHR47171:SF5">
    <property type="entry name" value="ZN(II)2CYS6 TRANSCRIPTION FACTOR (EUROFUNG)"/>
    <property type="match status" value="1"/>
</dbReference>
<dbReference type="GeneID" id="30007175"/>
<keyword evidence="1" id="KW-0862">Zinc</keyword>
<keyword evidence="7" id="KW-0812">Transmembrane</keyword>
<dbReference type="Proteomes" id="UP000078343">
    <property type="component" value="Unassembled WGS sequence"/>
</dbReference>
<evidence type="ECO:0000313" key="10">
    <source>
        <dbReference type="Proteomes" id="UP000078343"/>
    </source>
</evidence>
<keyword evidence="5" id="KW-0539">Nucleus</keyword>
<dbReference type="CDD" id="cd12148">
    <property type="entry name" value="fungal_TF_MHR"/>
    <property type="match status" value="1"/>
</dbReference>
<keyword evidence="2" id="KW-0805">Transcription regulation</keyword>
<evidence type="ECO:0000256" key="3">
    <source>
        <dbReference type="ARBA" id="ARBA00023125"/>
    </source>
</evidence>
<sequence length="491" mass="55294">MAMFDDHPSREEIDPGISPSMTPNQPVSGLPLILRQSYAETFVEYCYPWCPVLYREDLLDVHLPFARSQLLQQAMGLLGTTINPPRLSHPARRAHYEKFKSLFHGSTERNPLVRIVSIILIYWWSAGPPSVVSMDSQYWWTSIAIRLAQEIGLHREVTPGQTLRPGETKILRRCIWWTLFARERLTSVCQGRPCIIHPEDTNVKLPRVDEFPCDRRDQAEVFISWVQVCQIIGDLSKHLHSRSSASGSPFELAQRLITWVTALPARLRLPFSTAGTSRFDRHVYQLHLPYLSAITLLYMSASTQPLPKAYSAAVLSASCVARIFEDFLARGSIAFLPGVAGWYVSIAILALLHARRIEPLRMAANEEIDILFLALREMSRLWHSSRMFLLGFEKLLAGVNPDTSASSQVASGNLPQALGLSELDILDGVDYHDFFPGATTETTRLFAVLLGHDRPPLFFDPEWASDIGSQLQGMFDQSYDDLDLGFSVNGI</sequence>
<dbReference type="EMBL" id="LVYI01000002">
    <property type="protein sequence ID" value="OAP63778.1"/>
    <property type="molecule type" value="Genomic_DNA"/>
</dbReference>
<dbReference type="PANTHER" id="PTHR47171">
    <property type="entry name" value="FARA-RELATED"/>
    <property type="match status" value="1"/>
</dbReference>
<organism evidence="9 10">
    <name type="scientific">Fonsecaea erecta</name>
    <dbReference type="NCBI Taxonomy" id="1367422"/>
    <lineage>
        <taxon>Eukaryota</taxon>
        <taxon>Fungi</taxon>
        <taxon>Dikarya</taxon>
        <taxon>Ascomycota</taxon>
        <taxon>Pezizomycotina</taxon>
        <taxon>Eurotiomycetes</taxon>
        <taxon>Chaetothyriomycetidae</taxon>
        <taxon>Chaetothyriales</taxon>
        <taxon>Herpotrichiellaceae</taxon>
        <taxon>Fonsecaea</taxon>
    </lineage>
</organism>
<feature type="compositionally biased region" description="Basic and acidic residues" evidence="6">
    <location>
        <begin position="1"/>
        <end position="13"/>
    </location>
</feature>
<evidence type="ECO:0000313" key="9">
    <source>
        <dbReference type="EMBL" id="OAP63778.1"/>
    </source>
</evidence>
<dbReference type="InterPro" id="IPR007219">
    <property type="entry name" value="XnlR_reg_dom"/>
</dbReference>
<dbReference type="GO" id="GO:0008270">
    <property type="term" value="F:zinc ion binding"/>
    <property type="evidence" value="ECO:0007669"/>
    <property type="project" value="InterPro"/>
</dbReference>
<dbReference type="InterPro" id="IPR052073">
    <property type="entry name" value="Amide_Lactam_Regulators"/>
</dbReference>
<keyword evidence="10" id="KW-1185">Reference proteome</keyword>
<comment type="caution">
    <text evidence="9">The sequence shown here is derived from an EMBL/GenBank/DDBJ whole genome shotgun (WGS) entry which is preliminary data.</text>
</comment>
<dbReference type="Pfam" id="PF04082">
    <property type="entry name" value="Fungal_trans"/>
    <property type="match status" value="1"/>
</dbReference>
<dbReference type="SMART" id="SM00906">
    <property type="entry name" value="Fungal_trans"/>
    <property type="match status" value="1"/>
</dbReference>
<protein>
    <recommendedName>
        <fullName evidence="8">Xylanolytic transcriptional activator regulatory domain-containing protein</fullName>
    </recommendedName>
</protein>
<evidence type="ECO:0000259" key="8">
    <source>
        <dbReference type="SMART" id="SM00906"/>
    </source>
</evidence>